<feature type="region of interest" description="Disordered" evidence="1">
    <location>
        <begin position="182"/>
        <end position="205"/>
    </location>
</feature>
<feature type="compositionally biased region" description="Low complexity" evidence="1">
    <location>
        <begin position="184"/>
        <end position="199"/>
    </location>
</feature>
<accession>A0A4P1K6E5</accession>
<reference evidence="2 3" key="1">
    <citation type="submission" date="2019-04" db="EMBL/GenBank/DDBJ databases">
        <authorList>
            <consortium name="Pathogen Informatics"/>
        </authorList>
    </citation>
    <scope>NUCLEOTIDE SEQUENCE [LARGE SCALE GENOMIC DNA]</scope>
    <source>
        <strain evidence="2 3">NCTC9239</strain>
    </source>
</reference>
<organism evidence="2 3">
    <name type="scientific">Brevundimonas vancanneytii</name>
    <dbReference type="NCBI Taxonomy" id="1325724"/>
    <lineage>
        <taxon>Bacteria</taxon>
        <taxon>Pseudomonadati</taxon>
        <taxon>Pseudomonadota</taxon>
        <taxon>Alphaproteobacteria</taxon>
        <taxon>Caulobacterales</taxon>
        <taxon>Caulobacteraceae</taxon>
        <taxon>Brevundimonas</taxon>
    </lineage>
</organism>
<evidence type="ECO:0000313" key="3">
    <source>
        <dbReference type="Proteomes" id="UP000309952"/>
    </source>
</evidence>
<dbReference type="Pfam" id="PF04214">
    <property type="entry name" value="DUF411"/>
    <property type="match status" value="1"/>
</dbReference>
<keyword evidence="3" id="KW-1185">Reference proteome</keyword>
<protein>
    <submittedName>
        <fullName evidence="2">Protein of uncharacterized function, DUF</fullName>
    </submittedName>
</protein>
<dbReference type="KEGG" id="bvy:NCTC9239_01570"/>
<sequence>MNKLKLSALAAGVVLLGGAGFLLNGLPTVAHASDMTVYKSDSCGCCGGWVEHMRKAGYTIRVVPTDDLAPVKVRLGVPEALWSCHTAVVDGKVIEGHVPAAAVNAFLKSPGASRGIGVGGMPTGSPGMEAPGYAPERYDVMRFGAGQPARFMTFEGATPRPLAPLLRYDRWPRRLAGGAFSYLPSRTRPSPAAPSPGGAFRDRCN</sequence>
<dbReference type="RefSeq" id="WP_252970076.1">
    <property type="nucleotide sequence ID" value="NZ_LR588407.1"/>
</dbReference>
<dbReference type="EMBL" id="LR588407">
    <property type="protein sequence ID" value="VTO14946.1"/>
    <property type="molecule type" value="Genomic_DNA"/>
</dbReference>
<dbReference type="AlphaFoldDB" id="A0A4P1K6E5"/>
<evidence type="ECO:0000256" key="1">
    <source>
        <dbReference type="SAM" id="MobiDB-lite"/>
    </source>
</evidence>
<evidence type="ECO:0000313" key="2">
    <source>
        <dbReference type="EMBL" id="VTO14946.1"/>
    </source>
</evidence>
<dbReference type="Proteomes" id="UP000309952">
    <property type="component" value="Chromosome"/>
</dbReference>
<proteinExistence type="predicted"/>
<gene>
    <name evidence="2" type="ORF">NCTC9239_01570</name>
</gene>
<name>A0A4P1K6E5_9CAUL</name>
<dbReference type="InterPro" id="IPR007332">
    <property type="entry name" value="DUF411"/>
</dbReference>